<dbReference type="SUPFAM" id="SSF55083">
    <property type="entry name" value="6-hydroxymethyl-7,8-dihydropterin pyrophosphokinase, HPPK"/>
    <property type="match status" value="1"/>
</dbReference>
<dbReference type="InterPro" id="IPR000550">
    <property type="entry name" value="Hppk"/>
</dbReference>
<evidence type="ECO:0000256" key="9">
    <source>
        <dbReference type="ARBA" id="ARBA00022723"/>
    </source>
</evidence>
<dbReference type="PANTHER" id="PTHR20941:SF1">
    <property type="entry name" value="FOLIC ACID SYNTHESIS PROTEIN FOL1"/>
    <property type="match status" value="1"/>
</dbReference>
<dbReference type="EMBL" id="JANBOH010000191">
    <property type="protein sequence ID" value="KAJ1644129.1"/>
    <property type="molecule type" value="Genomic_DNA"/>
</dbReference>
<accession>A0A9W7XGM0</accession>
<dbReference type="GO" id="GO:0005524">
    <property type="term" value="F:ATP binding"/>
    <property type="evidence" value="ECO:0007669"/>
    <property type="project" value="UniProtKB-KW"/>
</dbReference>
<keyword evidence="13" id="KW-0460">Magnesium</keyword>
<comment type="pathway">
    <text evidence="4">Cofactor biosynthesis; tetrahydrofolate biosynthesis; 7,8-dihydrofolate from 2-amino-4-hydroxy-6-hydroxymethyl-7,8-dihydropteridine diphosphate and 4-aminobenzoate: step 1/2.</text>
</comment>
<keyword evidence="19" id="KW-1185">Reference proteome</keyword>
<feature type="region of interest" description="Disordered" evidence="16">
    <location>
        <begin position="760"/>
        <end position="779"/>
    </location>
</feature>
<evidence type="ECO:0000259" key="17">
    <source>
        <dbReference type="PROSITE" id="PS50972"/>
    </source>
</evidence>
<dbReference type="GO" id="GO:0046654">
    <property type="term" value="P:tetrahydrofolate biosynthetic process"/>
    <property type="evidence" value="ECO:0007669"/>
    <property type="project" value="TreeGrafter"/>
</dbReference>
<keyword evidence="8" id="KW-0808">Transferase</keyword>
<proteinExistence type="inferred from homology"/>
<dbReference type="AlphaFoldDB" id="A0A9W7XGM0"/>
<name>A0A9W7XGM0_9FUNG</name>
<sequence length="861" mass="93630">MADTIGFDDLQVRTVLGNDGWERSKPQPLLITAEIHTSIRSAGKTDKVYESVHYGVACKRVTTFAESNHGLQSLEAFAEGVAKACLGVSARALAVHIVVRKPRALLHAECVGVEIFRTCQELLGSWGDQLVPQEGEGAEANAQRLLEADSERALAESRAGQLAHEDRIFVKGLSLSTILGVNLWERHYKQVVNFDLTLHNAKPSAAEPVVVSDATARYRNYRTVVEQVTELVEKSTYRTVEALATAIARTTIKQCRVAKVTVRVMKPNALVFAACSAVEITRCAADFGVSLDSRAGSRMASGSASPASKSPNLSSLDVGSLASAVAEIARDQQQSSSALHSAYIALGTNVGDRLANLHCALDHLRTDLPKSHLVETSFLYETAPMYVTDQPAFLNGACLVKTELEPIQLLDALQAIEAKMGRDYTMYRNGPRVIDLDILFYDELVMKTERLIIPHLLLHERRFQLAPLCDIDRDLMHHRKGKTTGALYRHLTTHSNVPNDIIQVTPLKLRSHSSNSNNSNNRNNRNNSNASGCILRPLLPSHQKETVFMGILNCTPDSFSDGGDHESLDAAVEHAQLLIKAGADIIDIGGQSTRPGAAQEGVDEEIRRVVPVIKRIREAGIETPISVDTFYADVAAAALDSGADIINDVTGGSFDAKMLPLVAQRKCPYILMHMRGDPSTMSSMNDYSEYDGDVVRGTRFELAQRVRAALDHGIPRWNIILDPGIGFAKEGAQNFEVLRRLPELTAKHIRAPFAATDSAASKTGKTLAPGSKETDGDGEEGFIDEDLATTLVNYPVLVGSSRKRFIGAATGKKDAKDRVWGTAATVTAAIQGGAAIVRVHDVAEMVDVARVSDHIYRCQQN</sequence>
<dbReference type="SMART" id="SM00905">
    <property type="entry name" value="FolB"/>
    <property type="match status" value="2"/>
</dbReference>
<evidence type="ECO:0000256" key="14">
    <source>
        <dbReference type="ARBA" id="ARBA00022909"/>
    </source>
</evidence>
<comment type="catalytic activity">
    <reaction evidence="1">
        <text>(7,8-dihydropterin-6-yl)methyl diphosphate + 4-aminobenzoate = 7,8-dihydropteroate + diphosphate</text>
        <dbReference type="Rhea" id="RHEA:19949"/>
        <dbReference type="ChEBI" id="CHEBI:17836"/>
        <dbReference type="ChEBI" id="CHEBI:17839"/>
        <dbReference type="ChEBI" id="CHEBI:33019"/>
        <dbReference type="ChEBI" id="CHEBI:72950"/>
        <dbReference type="EC" id="2.5.1.15"/>
    </reaction>
</comment>
<dbReference type="PROSITE" id="PS50972">
    <property type="entry name" value="PTERIN_BINDING"/>
    <property type="match status" value="1"/>
</dbReference>
<keyword evidence="11" id="KW-0418">Kinase</keyword>
<evidence type="ECO:0000256" key="10">
    <source>
        <dbReference type="ARBA" id="ARBA00022741"/>
    </source>
</evidence>
<evidence type="ECO:0000256" key="4">
    <source>
        <dbReference type="ARBA" id="ARBA00004763"/>
    </source>
</evidence>
<gene>
    <name evidence="18" type="primary">FOL1</name>
    <name evidence="18" type="ORF">LPJ64_004168</name>
</gene>
<dbReference type="InterPro" id="IPR006157">
    <property type="entry name" value="FolB_dom"/>
</dbReference>
<dbReference type="GO" id="GO:0004150">
    <property type="term" value="F:dihydroneopterin aldolase activity"/>
    <property type="evidence" value="ECO:0007669"/>
    <property type="project" value="InterPro"/>
</dbReference>
<dbReference type="Pfam" id="PF01288">
    <property type="entry name" value="HPPK"/>
    <property type="match status" value="1"/>
</dbReference>
<dbReference type="Pfam" id="PF00809">
    <property type="entry name" value="Pterin_bind"/>
    <property type="match status" value="2"/>
</dbReference>
<dbReference type="InterPro" id="IPR035907">
    <property type="entry name" value="Hppk_sf"/>
</dbReference>
<feature type="domain" description="Pterin-binding" evidence="17">
    <location>
        <begin position="546"/>
        <end position="850"/>
    </location>
</feature>
<evidence type="ECO:0000256" key="5">
    <source>
        <dbReference type="ARBA" id="ARBA00005051"/>
    </source>
</evidence>
<dbReference type="Pfam" id="PF02152">
    <property type="entry name" value="FolB"/>
    <property type="match status" value="2"/>
</dbReference>
<comment type="cofactor">
    <cofactor evidence="3">
        <name>Mg(2+)</name>
        <dbReference type="ChEBI" id="CHEBI:18420"/>
    </cofactor>
</comment>
<evidence type="ECO:0000256" key="16">
    <source>
        <dbReference type="SAM" id="MobiDB-lite"/>
    </source>
</evidence>
<evidence type="ECO:0000256" key="8">
    <source>
        <dbReference type="ARBA" id="ARBA00022679"/>
    </source>
</evidence>
<dbReference type="Gene3D" id="3.30.1130.10">
    <property type="match status" value="2"/>
</dbReference>
<dbReference type="InterPro" id="IPR011005">
    <property type="entry name" value="Dihydropteroate_synth-like_sf"/>
</dbReference>
<dbReference type="InterPro" id="IPR006390">
    <property type="entry name" value="DHP_synth_dom"/>
</dbReference>
<dbReference type="Proteomes" id="UP001145021">
    <property type="component" value="Unassembled WGS sequence"/>
</dbReference>
<organism evidence="18 19">
    <name type="scientific">Coemansia asiatica</name>
    <dbReference type="NCBI Taxonomy" id="1052880"/>
    <lineage>
        <taxon>Eukaryota</taxon>
        <taxon>Fungi</taxon>
        <taxon>Fungi incertae sedis</taxon>
        <taxon>Zoopagomycota</taxon>
        <taxon>Kickxellomycotina</taxon>
        <taxon>Kickxellomycetes</taxon>
        <taxon>Kickxellales</taxon>
        <taxon>Kickxellaceae</taxon>
        <taxon>Coemansia</taxon>
    </lineage>
</organism>
<dbReference type="PANTHER" id="PTHR20941">
    <property type="entry name" value="FOLATE SYNTHESIS PROTEINS"/>
    <property type="match status" value="1"/>
</dbReference>
<protein>
    <submittedName>
        <fullName evidence="18">Trifunctional dihydropteroate synthetase</fullName>
    </submittedName>
</protein>
<dbReference type="Gene3D" id="3.20.20.20">
    <property type="entry name" value="Dihydropteroate synthase-like"/>
    <property type="match status" value="1"/>
</dbReference>
<dbReference type="PROSITE" id="PS00794">
    <property type="entry name" value="HPPK"/>
    <property type="match status" value="1"/>
</dbReference>
<dbReference type="CDD" id="cd00739">
    <property type="entry name" value="DHPS"/>
    <property type="match status" value="1"/>
</dbReference>
<evidence type="ECO:0000256" key="6">
    <source>
        <dbReference type="ARBA" id="ARBA00009640"/>
    </source>
</evidence>
<feature type="compositionally biased region" description="Low complexity" evidence="16">
    <location>
        <begin position="512"/>
        <end position="529"/>
    </location>
</feature>
<keyword evidence="14" id="KW-0289">Folate biosynthesis</keyword>
<dbReference type="GO" id="GO:0005740">
    <property type="term" value="C:mitochondrial envelope"/>
    <property type="evidence" value="ECO:0007669"/>
    <property type="project" value="TreeGrafter"/>
</dbReference>
<evidence type="ECO:0000256" key="1">
    <source>
        <dbReference type="ARBA" id="ARBA00000012"/>
    </source>
</evidence>
<dbReference type="InterPro" id="IPR043133">
    <property type="entry name" value="GTP-CH-I_C/QueF"/>
</dbReference>
<evidence type="ECO:0000256" key="2">
    <source>
        <dbReference type="ARBA" id="ARBA00000198"/>
    </source>
</evidence>
<comment type="caution">
    <text evidence="18">The sequence shown here is derived from an EMBL/GenBank/DDBJ whole genome shotgun (WGS) entry which is preliminary data.</text>
</comment>
<evidence type="ECO:0000256" key="11">
    <source>
        <dbReference type="ARBA" id="ARBA00022777"/>
    </source>
</evidence>
<evidence type="ECO:0000256" key="3">
    <source>
        <dbReference type="ARBA" id="ARBA00001946"/>
    </source>
</evidence>
<comment type="pathway">
    <text evidence="5">Cofactor biosynthesis; tetrahydrofolate biosynthesis; 2-amino-4-hydroxy-6-hydroxymethyl-7,8-dihydropteridine diphosphate from 7,8-dihydroneopterin triphosphate: step 4/4.</text>
</comment>
<dbReference type="NCBIfam" id="TIGR01496">
    <property type="entry name" value="DHPS"/>
    <property type="match status" value="1"/>
</dbReference>
<comment type="catalytic activity">
    <reaction evidence="2">
        <text>6-hydroxymethyl-7,8-dihydropterin + ATP = (7,8-dihydropterin-6-yl)methyl diphosphate + AMP + H(+)</text>
        <dbReference type="Rhea" id="RHEA:11412"/>
        <dbReference type="ChEBI" id="CHEBI:15378"/>
        <dbReference type="ChEBI" id="CHEBI:30616"/>
        <dbReference type="ChEBI" id="CHEBI:44841"/>
        <dbReference type="ChEBI" id="CHEBI:72950"/>
        <dbReference type="ChEBI" id="CHEBI:456215"/>
        <dbReference type="EC" id="2.7.6.3"/>
    </reaction>
</comment>
<dbReference type="NCBIfam" id="TIGR00526">
    <property type="entry name" value="folB_dom"/>
    <property type="match status" value="2"/>
</dbReference>
<evidence type="ECO:0000256" key="15">
    <source>
        <dbReference type="ARBA" id="ARBA00023268"/>
    </source>
</evidence>
<dbReference type="GO" id="GO:0046872">
    <property type="term" value="F:metal ion binding"/>
    <property type="evidence" value="ECO:0007669"/>
    <property type="project" value="UniProtKB-KW"/>
</dbReference>
<dbReference type="SUPFAM" id="SSF55620">
    <property type="entry name" value="Tetrahydrobiopterin biosynthesis enzymes-like"/>
    <property type="match status" value="2"/>
</dbReference>
<dbReference type="GO" id="GO:0046656">
    <property type="term" value="P:folic acid biosynthetic process"/>
    <property type="evidence" value="ECO:0007669"/>
    <property type="project" value="UniProtKB-KW"/>
</dbReference>
<dbReference type="SUPFAM" id="SSF51717">
    <property type="entry name" value="Dihydropteroate synthetase-like"/>
    <property type="match status" value="1"/>
</dbReference>
<dbReference type="CDD" id="cd00483">
    <property type="entry name" value="HPPK"/>
    <property type="match status" value="1"/>
</dbReference>
<comment type="similarity">
    <text evidence="7">In the C-terminal section; belongs to the DHPS family.</text>
</comment>
<keyword evidence="10" id="KW-0547">Nucleotide-binding</keyword>
<dbReference type="Gene3D" id="3.30.70.560">
    <property type="entry name" value="7,8-Dihydro-6-hydroxymethylpterin-pyrophosphokinase HPPK"/>
    <property type="match status" value="1"/>
</dbReference>
<dbReference type="PROSITE" id="PS00793">
    <property type="entry name" value="DHPS_2"/>
    <property type="match status" value="1"/>
</dbReference>
<reference evidence="18" key="1">
    <citation type="submission" date="2022-07" db="EMBL/GenBank/DDBJ databases">
        <title>Phylogenomic reconstructions and comparative analyses of Kickxellomycotina fungi.</title>
        <authorList>
            <person name="Reynolds N.K."/>
            <person name="Stajich J.E."/>
            <person name="Barry K."/>
            <person name="Grigoriev I.V."/>
            <person name="Crous P."/>
            <person name="Smith M.E."/>
        </authorList>
    </citation>
    <scope>NUCLEOTIDE SEQUENCE</scope>
    <source>
        <strain evidence="18">NBRC 105413</strain>
    </source>
</reference>
<evidence type="ECO:0000256" key="7">
    <source>
        <dbReference type="ARBA" id="ARBA00009951"/>
    </source>
</evidence>
<comment type="similarity">
    <text evidence="6">In the N-terminal section; belongs to the DHNA family.</text>
</comment>
<evidence type="ECO:0000256" key="13">
    <source>
        <dbReference type="ARBA" id="ARBA00022842"/>
    </source>
</evidence>
<evidence type="ECO:0000256" key="12">
    <source>
        <dbReference type="ARBA" id="ARBA00022840"/>
    </source>
</evidence>
<keyword evidence="15" id="KW-0511">Multifunctional enzyme</keyword>
<dbReference type="GO" id="GO:0016301">
    <property type="term" value="F:kinase activity"/>
    <property type="evidence" value="ECO:0007669"/>
    <property type="project" value="UniProtKB-KW"/>
</dbReference>
<keyword evidence="9" id="KW-0479">Metal-binding</keyword>
<keyword evidence="12" id="KW-0067">ATP-binding</keyword>
<evidence type="ECO:0000313" key="18">
    <source>
        <dbReference type="EMBL" id="KAJ1644129.1"/>
    </source>
</evidence>
<dbReference type="GO" id="GO:0004156">
    <property type="term" value="F:dihydropteroate synthase activity"/>
    <property type="evidence" value="ECO:0007669"/>
    <property type="project" value="UniProtKB-EC"/>
</dbReference>
<dbReference type="GO" id="GO:0003848">
    <property type="term" value="F:2-amino-4-hydroxy-6-hydroxymethyldihydropteridine diphosphokinase activity"/>
    <property type="evidence" value="ECO:0007669"/>
    <property type="project" value="UniProtKB-EC"/>
</dbReference>
<feature type="region of interest" description="Disordered" evidence="16">
    <location>
        <begin position="510"/>
        <end position="531"/>
    </location>
</feature>
<dbReference type="InterPro" id="IPR045031">
    <property type="entry name" value="DHP_synth-like"/>
</dbReference>
<evidence type="ECO:0000313" key="19">
    <source>
        <dbReference type="Proteomes" id="UP001145021"/>
    </source>
</evidence>
<dbReference type="InterPro" id="IPR000489">
    <property type="entry name" value="Pterin-binding_dom"/>
</dbReference>
<dbReference type="NCBIfam" id="TIGR01498">
    <property type="entry name" value="folK"/>
    <property type="match status" value="1"/>
</dbReference>